<keyword evidence="7" id="KW-0813">Transport</keyword>
<keyword evidence="6 8" id="KW-0472">Membrane</keyword>
<evidence type="ECO:0000256" key="2">
    <source>
        <dbReference type="ARBA" id="ARBA00005811"/>
    </source>
</evidence>
<sequence>MMKQSARSRRLGKHHKRLKNGSKLNLVALMDIFTILVFFLIVNQSEVRVLQNIDKMTLPVSVAEALPVENLVITVLADTVLVQERAIWQKGPDGVGLTEQENPEFISTLTTELTYQASKRIELSETEQQNGRAVTIIGDASTPYVVLKQIMAACAQTGYRDISLAVEHLAQKANGEG</sequence>
<proteinExistence type="inferred from homology"/>
<keyword evidence="3" id="KW-1003">Cell membrane</keyword>
<evidence type="ECO:0000256" key="3">
    <source>
        <dbReference type="ARBA" id="ARBA00022475"/>
    </source>
</evidence>
<dbReference type="GO" id="GO:0005886">
    <property type="term" value="C:plasma membrane"/>
    <property type="evidence" value="ECO:0007669"/>
    <property type="project" value="UniProtKB-SubCell"/>
</dbReference>
<evidence type="ECO:0000256" key="8">
    <source>
        <dbReference type="SAM" id="Phobius"/>
    </source>
</evidence>
<evidence type="ECO:0000256" key="6">
    <source>
        <dbReference type="ARBA" id="ARBA00023136"/>
    </source>
</evidence>
<gene>
    <name evidence="9" type="ORF">FH971_13545</name>
</gene>
<organism evidence="9 10">
    <name type="scientific">Shewanella polaris</name>
    <dbReference type="NCBI Taxonomy" id="2588449"/>
    <lineage>
        <taxon>Bacteria</taxon>
        <taxon>Pseudomonadati</taxon>
        <taxon>Pseudomonadota</taxon>
        <taxon>Gammaproteobacteria</taxon>
        <taxon>Alteromonadales</taxon>
        <taxon>Shewanellaceae</taxon>
        <taxon>Shewanella</taxon>
    </lineage>
</organism>
<evidence type="ECO:0000313" key="9">
    <source>
        <dbReference type="EMBL" id="QDE31890.1"/>
    </source>
</evidence>
<feature type="transmembrane region" description="Helical" evidence="8">
    <location>
        <begin position="21"/>
        <end position="42"/>
    </location>
</feature>
<dbReference type="GO" id="GO:0015031">
    <property type="term" value="P:protein transport"/>
    <property type="evidence" value="ECO:0007669"/>
    <property type="project" value="UniProtKB-KW"/>
</dbReference>
<dbReference type="GO" id="GO:0022857">
    <property type="term" value="F:transmembrane transporter activity"/>
    <property type="evidence" value="ECO:0007669"/>
    <property type="project" value="InterPro"/>
</dbReference>
<dbReference type="EMBL" id="CP041036">
    <property type="protein sequence ID" value="QDE31890.1"/>
    <property type="molecule type" value="Genomic_DNA"/>
</dbReference>
<accession>A0A4Y5YGG3</accession>
<evidence type="ECO:0000256" key="4">
    <source>
        <dbReference type="ARBA" id="ARBA00022692"/>
    </source>
</evidence>
<dbReference type="KEGG" id="spol:FH971_13545"/>
<keyword evidence="7" id="KW-0653">Protein transport</keyword>
<keyword evidence="4 7" id="KW-0812">Transmembrane</keyword>
<keyword evidence="5 8" id="KW-1133">Transmembrane helix</keyword>
<evidence type="ECO:0000313" key="10">
    <source>
        <dbReference type="Proteomes" id="UP000319809"/>
    </source>
</evidence>
<reference evidence="9 10" key="1">
    <citation type="submission" date="2019-06" db="EMBL/GenBank/DDBJ databases">
        <title>The genome of Shewanella sp. SM1901.</title>
        <authorList>
            <person name="Cha Q."/>
        </authorList>
    </citation>
    <scope>NUCLEOTIDE SEQUENCE [LARGE SCALE GENOMIC DNA]</scope>
    <source>
        <strain evidence="9 10">SM1901</strain>
    </source>
</reference>
<dbReference type="AlphaFoldDB" id="A0A4Y5YGG3"/>
<dbReference type="Pfam" id="PF02472">
    <property type="entry name" value="ExbD"/>
    <property type="match status" value="1"/>
</dbReference>
<dbReference type="Proteomes" id="UP000319809">
    <property type="component" value="Chromosome"/>
</dbReference>
<dbReference type="RefSeq" id="WP_137226516.1">
    <property type="nucleotide sequence ID" value="NZ_CP041036.1"/>
</dbReference>
<evidence type="ECO:0000256" key="5">
    <source>
        <dbReference type="ARBA" id="ARBA00022989"/>
    </source>
</evidence>
<name>A0A4Y5YGG3_9GAMM</name>
<keyword evidence="10" id="KW-1185">Reference proteome</keyword>
<evidence type="ECO:0000256" key="7">
    <source>
        <dbReference type="RuleBase" id="RU003879"/>
    </source>
</evidence>
<evidence type="ECO:0000256" key="1">
    <source>
        <dbReference type="ARBA" id="ARBA00004162"/>
    </source>
</evidence>
<protein>
    <submittedName>
        <fullName evidence="9">Biopolymer transporter ExbD</fullName>
    </submittedName>
</protein>
<comment type="similarity">
    <text evidence="2 7">Belongs to the ExbD/TolR family.</text>
</comment>
<dbReference type="InterPro" id="IPR003400">
    <property type="entry name" value="ExbD"/>
</dbReference>
<comment type="subcellular location">
    <subcellularLocation>
        <location evidence="1">Cell membrane</location>
        <topology evidence="1">Single-pass membrane protein</topology>
    </subcellularLocation>
    <subcellularLocation>
        <location evidence="7">Cell membrane</location>
        <topology evidence="7">Single-pass type II membrane protein</topology>
    </subcellularLocation>
</comment>